<gene>
    <name evidence="1" type="ORF">THAOC_32532</name>
</gene>
<reference evidence="1 2" key="1">
    <citation type="journal article" date="2012" name="Genome Biol.">
        <title>Genome and low-iron response of an oceanic diatom adapted to chronic iron limitation.</title>
        <authorList>
            <person name="Lommer M."/>
            <person name="Specht M."/>
            <person name="Roy A.S."/>
            <person name="Kraemer L."/>
            <person name="Andreson R."/>
            <person name="Gutowska M.A."/>
            <person name="Wolf J."/>
            <person name="Bergner S.V."/>
            <person name="Schilhabel M.B."/>
            <person name="Klostermeier U.C."/>
            <person name="Beiko R.G."/>
            <person name="Rosenstiel P."/>
            <person name="Hippler M."/>
            <person name="Laroche J."/>
        </authorList>
    </citation>
    <scope>NUCLEOTIDE SEQUENCE [LARGE SCALE GENOMIC DNA]</scope>
    <source>
        <strain evidence="1 2">CCMP1005</strain>
    </source>
</reference>
<organism evidence="1 2">
    <name type="scientific">Thalassiosira oceanica</name>
    <name type="common">Marine diatom</name>
    <dbReference type="NCBI Taxonomy" id="159749"/>
    <lineage>
        <taxon>Eukaryota</taxon>
        <taxon>Sar</taxon>
        <taxon>Stramenopiles</taxon>
        <taxon>Ochrophyta</taxon>
        <taxon>Bacillariophyta</taxon>
        <taxon>Coscinodiscophyceae</taxon>
        <taxon>Thalassiosirophycidae</taxon>
        <taxon>Thalassiosirales</taxon>
        <taxon>Thalassiosiraceae</taxon>
        <taxon>Thalassiosira</taxon>
    </lineage>
</organism>
<name>K0RPL9_THAOC</name>
<sequence>MTSRRLMHDAPAESLLSIILLPAMLPDHVGHSSGRVGLLSLPDAAAPGSAAAPPQACEDEACLRHDSLACDLLACSHFALASGGSTTDDDTDTQLVDDTTLSYRVLSRASALGLPRAGPSRG</sequence>
<proteinExistence type="predicted"/>
<accession>K0RPL9</accession>
<comment type="caution">
    <text evidence="1">The sequence shown here is derived from an EMBL/GenBank/DDBJ whole genome shotgun (WGS) entry which is preliminary data.</text>
</comment>
<dbReference type="EMBL" id="AGNL01045575">
    <property type="protein sequence ID" value="EJK48652.1"/>
    <property type="molecule type" value="Genomic_DNA"/>
</dbReference>
<evidence type="ECO:0000313" key="1">
    <source>
        <dbReference type="EMBL" id="EJK48652.1"/>
    </source>
</evidence>
<feature type="non-terminal residue" evidence="1">
    <location>
        <position position="122"/>
    </location>
</feature>
<keyword evidence="2" id="KW-1185">Reference proteome</keyword>
<dbReference type="AlphaFoldDB" id="K0RPL9"/>
<evidence type="ECO:0000313" key="2">
    <source>
        <dbReference type="Proteomes" id="UP000266841"/>
    </source>
</evidence>
<dbReference type="Proteomes" id="UP000266841">
    <property type="component" value="Unassembled WGS sequence"/>
</dbReference>
<protein>
    <submittedName>
        <fullName evidence="1">Uncharacterized protein</fullName>
    </submittedName>
</protein>